<evidence type="ECO:0000313" key="2">
    <source>
        <dbReference type="Proteomes" id="UP000828048"/>
    </source>
</evidence>
<dbReference type="EMBL" id="CM037157">
    <property type="protein sequence ID" value="KAH7848589.1"/>
    <property type="molecule type" value="Genomic_DNA"/>
</dbReference>
<accession>A0ACB7Y6F8</accession>
<comment type="caution">
    <text evidence="1">The sequence shown here is derived from an EMBL/GenBank/DDBJ whole genome shotgun (WGS) entry which is preliminary data.</text>
</comment>
<dbReference type="Proteomes" id="UP000828048">
    <property type="component" value="Chromosome 7"/>
</dbReference>
<name>A0ACB7Y6F8_9ERIC</name>
<proteinExistence type="predicted"/>
<gene>
    <name evidence="1" type="ORF">Vadar_004833</name>
</gene>
<organism evidence="1 2">
    <name type="scientific">Vaccinium darrowii</name>
    <dbReference type="NCBI Taxonomy" id="229202"/>
    <lineage>
        <taxon>Eukaryota</taxon>
        <taxon>Viridiplantae</taxon>
        <taxon>Streptophyta</taxon>
        <taxon>Embryophyta</taxon>
        <taxon>Tracheophyta</taxon>
        <taxon>Spermatophyta</taxon>
        <taxon>Magnoliopsida</taxon>
        <taxon>eudicotyledons</taxon>
        <taxon>Gunneridae</taxon>
        <taxon>Pentapetalae</taxon>
        <taxon>asterids</taxon>
        <taxon>Ericales</taxon>
        <taxon>Ericaceae</taxon>
        <taxon>Vaccinioideae</taxon>
        <taxon>Vaccinieae</taxon>
        <taxon>Vaccinium</taxon>
    </lineage>
</organism>
<keyword evidence="2" id="KW-1185">Reference proteome</keyword>
<evidence type="ECO:0000313" key="1">
    <source>
        <dbReference type="EMBL" id="KAH7848589.1"/>
    </source>
</evidence>
<sequence length="241" mass="27368">MHEKANSIDLGTSWVACPAAMTAFLSRRRLHSKCTCKVQQLETDELVRTSVVRHTPSRSRNNFNHQKPSSHSAIADHPPEYDSAEYKKIVDKCLNTANYLAKRNDSRARTEIQKVCDEYPKCGLAHRFQAARLYKCVSNVNAITQKRRLLKKAVMATGQATQLVPKSIEFASFHAFLLVELSILESPNNKELIKFAIQECKRGLTIQDPVDPALEGLMTDLRKSETTLENRIQGEKWSVNW</sequence>
<protein>
    <submittedName>
        <fullName evidence="1">Uncharacterized protein</fullName>
    </submittedName>
</protein>
<reference evidence="1 2" key="1">
    <citation type="journal article" date="2021" name="Hortic Res">
        <title>High-quality reference genome and annotation aids understanding of berry development for evergreen blueberry (Vaccinium darrowii).</title>
        <authorList>
            <person name="Yu J."/>
            <person name="Hulse-Kemp A.M."/>
            <person name="Babiker E."/>
            <person name="Staton M."/>
        </authorList>
    </citation>
    <scope>NUCLEOTIDE SEQUENCE [LARGE SCALE GENOMIC DNA]</scope>
    <source>
        <strain evidence="2">cv. NJ 8807/NJ 8810</strain>
        <tissue evidence="1">Young leaf</tissue>
    </source>
</reference>